<evidence type="ECO:0000313" key="3">
    <source>
        <dbReference type="Proteomes" id="UP000183952"/>
    </source>
</evidence>
<name>A0A1M6JMS1_9CLOT</name>
<dbReference type="EMBL" id="FRAD01000003">
    <property type="protein sequence ID" value="SHJ48025.1"/>
    <property type="molecule type" value="Genomic_DNA"/>
</dbReference>
<dbReference type="AlphaFoldDB" id="A0A1M6JMS1"/>
<dbReference type="Pfam" id="PF21900">
    <property type="entry name" value="DUF6920"/>
    <property type="match status" value="1"/>
</dbReference>
<evidence type="ECO:0000313" key="2">
    <source>
        <dbReference type="EMBL" id="SHJ48025.1"/>
    </source>
</evidence>
<accession>A0A1M6JMS1</accession>
<gene>
    <name evidence="2" type="ORF">SAMN02745248_00250</name>
</gene>
<reference evidence="2 3" key="1">
    <citation type="submission" date="2016-11" db="EMBL/GenBank/DDBJ databases">
        <authorList>
            <person name="Jaros S."/>
            <person name="Januszkiewicz K."/>
            <person name="Wedrychowicz H."/>
        </authorList>
    </citation>
    <scope>NUCLEOTIDE SEQUENCE [LARGE SCALE GENOMIC DNA]</scope>
    <source>
        <strain evidence="2 3">DSM 3090</strain>
    </source>
</reference>
<feature type="transmembrane region" description="Helical" evidence="1">
    <location>
        <begin position="6"/>
        <end position="23"/>
    </location>
</feature>
<dbReference type="OrthoDB" id="9786534at2"/>
<proteinExistence type="predicted"/>
<keyword evidence="1" id="KW-0812">Transmembrane</keyword>
<evidence type="ECO:0000256" key="1">
    <source>
        <dbReference type="SAM" id="Phobius"/>
    </source>
</evidence>
<keyword evidence="1" id="KW-0472">Membrane</keyword>
<keyword evidence="1" id="KW-1133">Transmembrane helix</keyword>
<keyword evidence="3" id="KW-1185">Reference proteome</keyword>
<protein>
    <submittedName>
        <fullName evidence="2">Uncharacterized protein</fullName>
    </submittedName>
</protein>
<dbReference type="STRING" id="1121331.SAMN02745248_00250"/>
<dbReference type="Proteomes" id="UP000183952">
    <property type="component" value="Unassembled WGS sequence"/>
</dbReference>
<dbReference type="InterPro" id="IPR054213">
    <property type="entry name" value="DUF6920"/>
</dbReference>
<sequence>MLILIGVLLATVGVIIVWFNIPYSKVKKEFQKDVNALMSNNHLKVSNHIFVEKDFAHLPSAIQKYIKSCNYIGTPKMSYLKMEYNDVDFMQKKSGSSLLIDYIQYNFVLEPCRMALIDSSVFGIPFEGYDYYENGIGGMKGVMAKAFTLFNQRGKDMNKACLVTFLAESLFVPTVLLQDYVSFDELNDFEVKATITYGGETASGIFKFNEKYEMISFKTKDRAVVRKDGTMEYVPWSANCTEYQVYENGIKYPTKFQAVWNYTEGDFVYFDGSIKEISYGF</sequence>
<organism evidence="2 3">
    <name type="scientific">Hathewaya proteolytica DSM 3090</name>
    <dbReference type="NCBI Taxonomy" id="1121331"/>
    <lineage>
        <taxon>Bacteria</taxon>
        <taxon>Bacillati</taxon>
        <taxon>Bacillota</taxon>
        <taxon>Clostridia</taxon>
        <taxon>Eubacteriales</taxon>
        <taxon>Clostridiaceae</taxon>
        <taxon>Hathewaya</taxon>
    </lineage>
</organism>